<sequence>MDRFSAAAQVAAFFLLIASPLALAQRCEDCERVSHDPPPPTGRVDVTAAVDAATSFVIKALRSLYPSYKVSVVEGDAVDATPTVAEYAAAYDARDGQANVELPGFRHRYAWQLTYRDRDPAALLQPEPGERLHGTDVTLDDSWVLGLRFELDYGWKR</sequence>
<evidence type="ECO:0000256" key="1">
    <source>
        <dbReference type="SAM" id="SignalP"/>
    </source>
</evidence>
<accession>A0ABV8SUV8</accession>
<protein>
    <submittedName>
        <fullName evidence="2">Uncharacterized protein</fullName>
    </submittedName>
</protein>
<feature type="signal peptide" evidence="1">
    <location>
        <begin position="1"/>
        <end position="24"/>
    </location>
</feature>
<feature type="chain" id="PRO_5046202429" evidence="1">
    <location>
        <begin position="25"/>
        <end position="157"/>
    </location>
</feature>
<name>A0ABV8SUV8_9GAMM</name>
<keyword evidence="1" id="KW-0732">Signal</keyword>
<gene>
    <name evidence="2" type="ORF">ACFPN2_20130</name>
</gene>
<evidence type="ECO:0000313" key="3">
    <source>
        <dbReference type="Proteomes" id="UP001595904"/>
    </source>
</evidence>
<dbReference type="EMBL" id="JBHSDU010000003">
    <property type="protein sequence ID" value="MFC4311419.1"/>
    <property type="molecule type" value="Genomic_DNA"/>
</dbReference>
<organism evidence="2 3">
    <name type="scientific">Steroidobacter flavus</name>
    <dbReference type="NCBI Taxonomy" id="1842136"/>
    <lineage>
        <taxon>Bacteria</taxon>
        <taxon>Pseudomonadati</taxon>
        <taxon>Pseudomonadota</taxon>
        <taxon>Gammaproteobacteria</taxon>
        <taxon>Steroidobacterales</taxon>
        <taxon>Steroidobacteraceae</taxon>
        <taxon>Steroidobacter</taxon>
    </lineage>
</organism>
<reference evidence="3" key="1">
    <citation type="journal article" date="2019" name="Int. J. Syst. Evol. Microbiol.">
        <title>The Global Catalogue of Microorganisms (GCM) 10K type strain sequencing project: providing services to taxonomists for standard genome sequencing and annotation.</title>
        <authorList>
            <consortium name="The Broad Institute Genomics Platform"/>
            <consortium name="The Broad Institute Genome Sequencing Center for Infectious Disease"/>
            <person name="Wu L."/>
            <person name="Ma J."/>
        </authorList>
    </citation>
    <scope>NUCLEOTIDE SEQUENCE [LARGE SCALE GENOMIC DNA]</scope>
    <source>
        <strain evidence="3">CGMCC 1.10759</strain>
    </source>
</reference>
<keyword evidence="3" id="KW-1185">Reference proteome</keyword>
<dbReference type="Proteomes" id="UP001595904">
    <property type="component" value="Unassembled WGS sequence"/>
</dbReference>
<proteinExistence type="predicted"/>
<evidence type="ECO:0000313" key="2">
    <source>
        <dbReference type="EMBL" id="MFC4311419.1"/>
    </source>
</evidence>
<comment type="caution">
    <text evidence="2">The sequence shown here is derived from an EMBL/GenBank/DDBJ whole genome shotgun (WGS) entry which is preliminary data.</text>
</comment>